<proteinExistence type="predicted"/>
<dbReference type="SUPFAM" id="SSF53756">
    <property type="entry name" value="UDP-Glycosyltransferase/glycogen phosphorylase"/>
    <property type="match status" value="1"/>
</dbReference>
<dbReference type="InterPro" id="IPR007152">
    <property type="entry name" value="DUF354"/>
</dbReference>
<dbReference type="EMBL" id="FRAN01000002">
    <property type="protein sequence ID" value="SHK45539.1"/>
    <property type="molecule type" value="Genomic_DNA"/>
</dbReference>
<dbReference type="RefSeq" id="WP_007977513.1">
    <property type="nucleotide sequence ID" value="NZ_AEMG01000004.1"/>
</dbReference>
<protein>
    <recommendedName>
        <fullName evidence="5">DUF354 domain-containing protein</fullName>
    </recommendedName>
</protein>
<keyword evidence="4" id="KW-1185">Reference proteome</keyword>
<evidence type="ECO:0000313" key="3">
    <source>
        <dbReference type="Proteomes" id="UP000003751"/>
    </source>
</evidence>
<dbReference type="Proteomes" id="UP000003751">
    <property type="component" value="Unassembled WGS sequence"/>
</dbReference>
<dbReference type="Gene3D" id="3.40.50.2000">
    <property type="entry name" value="Glycogen Phosphorylase B"/>
    <property type="match status" value="1"/>
</dbReference>
<gene>
    <name evidence="2" type="ORF">SAMN05444342_1315</name>
    <name evidence="1" type="ORF">ZOD2009_04657</name>
</gene>
<sequence>MRYLFFTNTPAHVHLYRHAIEDLQEQGHDVLVLGRDYGCTRALLEYHDLPHEIYGKCETTKYSLFRELPQHYVQIFRRTRRYDPDLIFGVGSYAAHAGAMSRTPVVVVADSEPTTFDHIAARPFVDTFLTPHTFGKDLGANHYEFRGFKELAYLHPDVYDPDPTIRDRLGVGPDEEYAIVRFNAFGSHHDVGHSGFSPEKRRELVSALSEHVTVFVSDEGGNPAPGESHEFDLHPALLHDALAEASLLVADTQTMVTEAALLGTPAIRSNSFVGESDMGNFVELEREGLIHNLRDFDDVLSQALIILANDSAKERLRKRRDEYLSDKVNLTDVIVDVATTAVVPKERIERTVAVTHR</sequence>
<dbReference type="PANTHER" id="PTHR39662:SF1">
    <property type="entry name" value="DUF354 DOMAIN-CONTAINING PROTEIN"/>
    <property type="match status" value="1"/>
</dbReference>
<dbReference type="Pfam" id="PF04007">
    <property type="entry name" value="DUF354"/>
    <property type="match status" value="1"/>
</dbReference>
<reference evidence="4" key="3">
    <citation type="submission" date="2016-11" db="EMBL/GenBank/DDBJ databases">
        <authorList>
            <person name="Varghese N."/>
            <person name="Submissions S."/>
        </authorList>
    </citation>
    <scope>NUCLEOTIDE SEQUENCE [LARGE SCALE GENOMIC DNA]</scope>
    <source>
        <strain evidence="4">DX253</strain>
    </source>
</reference>
<dbReference type="AlphaFoldDB" id="E7QQ61"/>
<evidence type="ECO:0000313" key="4">
    <source>
        <dbReference type="Proteomes" id="UP000184203"/>
    </source>
</evidence>
<evidence type="ECO:0008006" key="5">
    <source>
        <dbReference type="Google" id="ProtNLM"/>
    </source>
</evidence>
<dbReference type="PATRIC" id="fig|797209.4.peg.921"/>
<dbReference type="OrthoDB" id="185087at2157"/>
<organism evidence="1 3">
    <name type="scientific">Haladaptatus paucihalophilus DX253</name>
    <dbReference type="NCBI Taxonomy" id="797209"/>
    <lineage>
        <taxon>Archaea</taxon>
        <taxon>Methanobacteriati</taxon>
        <taxon>Methanobacteriota</taxon>
        <taxon>Stenosarchaea group</taxon>
        <taxon>Halobacteria</taxon>
        <taxon>Halobacteriales</taxon>
        <taxon>Haladaptataceae</taxon>
        <taxon>Haladaptatus</taxon>
    </lineage>
</organism>
<dbReference type="PANTHER" id="PTHR39662">
    <property type="entry name" value="DUF354 DOMAIN-CONTAINING PROTEIN-RELATED"/>
    <property type="match status" value="1"/>
</dbReference>
<dbReference type="eggNOG" id="arCOG01395">
    <property type="taxonomic scope" value="Archaea"/>
</dbReference>
<accession>E7QQ61</accession>
<reference evidence="1 3" key="1">
    <citation type="journal article" date="2014" name="ISME J.">
        <title>Trehalose/2-sulfotrehalose biosynthesis and glycine-betaine uptake are widely spread mechanisms for osmoadaptation in the Halobacteriales.</title>
        <authorList>
            <person name="Youssef N.H."/>
            <person name="Savage-Ashlock K.N."/>
            <person name="McCully A.L."/>
            <person name="Luedtke B."/>
            <person name="Shaw E.I."/>
            <person name="Hoff W.D."/>
            <person name="Elshahed M.S."/>
        </authorList>
    </citation>
    <scope>NUCLEOTIDE SEQUENCE [LARGE SCALE GENOMIC DNA]</scope>
    <source>
        <strain evidence="1 3">DX253</strain>
    </source>
</reference>
<dbReference type="Proteomes" id="UP000184203">
    <property type="component" value="Unassembled WGS sequence"/>
</dbReference>
<dbReference type="EMBL" id="AEMG01000004">
    <property type="protein sequence ID" value="EFW93125.1"/>
    <property type="molecule type" value="Genomic_DNA"/>
</dbReference>
<evidence type="ECO:0000313" key="1">
    <source>
        <dbReference type="EMBL" id="EFW93125.1"/>
    </source>
</evidence>
<reference evidence="2" key="2">
    <citation type="submission" date="2016-11" db="EMBL/GenBank/DDBJ databases">
        <authorList>
            <person name="Jaros S."/>
            <person name="Januszkiewicz K."/>
            <person name="Wedrychowicz H."/>
        </authorList>
    </citation>
    <scope>NUCLEOTIDE SEQUENCE [LARGE SCALE GENOMIC DNA]</scope>
    <source>
        <strain evidence="2">DX253</strain>
    </source>
</reference>
<evidence type="ECO:0000313" key="2">
    <source>
        <dbReference type="EMBL" id="SHK45539.1"/>
    </source>
</evidence>
<dbReference type="STRING" id="797209.GCA_000376445_01046"/>
<name>E7QQ61_HALPU</name>